<dbReference type="OrthoDB" id="19300at2759"/>
<feature type="compositionally biased region" description="Basic and acidic residues" evidence="1">
    <location>
        <begin position="94"/>
        <end position="119"/>
    </location>
</feature>
<proteinExistence type="predicted"/>
<dbReference type="Proteomes" id="UP000299102">
    <property type="component" value="Unassembled WGS sequence"/>
</dbReference>
<accession>A0A4C1XCN6</accession>
<name>A0A4C1XCN6_EUMVA</name>
<evidence type="ECO:0000313" key="2">
    <source>
        <dbReference type="EMBL" id="GBP61198.1"/>
    </source>
</evidence>
<feature type="region of interest" description="Disordered" evidence="1">
    <location>
        <begin position="92"/>
        <end position="130"/>
    </location>
</feature>
<organism evidence="2 3">
    <name type="scientific">Eumeta variegata</name>
    <name type="common">Bagworm moth</name>
    <name type="synonym">Eumeta japonica</name>
    <dbReference type="NCBI Taxonomy" id="151549"/>
    <lineage>
        <taxon>Eukaryota</taxon>
        <taxon>Metazoa</taxon>
        <taxon>Ecdysozoa</taxon>
        <taxon>Arthropoda</taxon>
        <taxon>Hexapoda</taxon>
        <taxon>Insecta</taxon>
        <taxon>Pterygota</taxon>
        <taxon>Neoptera</taxon>
        <taxon>Endopterygota</taxon>
        <taxon>Lepidoptera</taxon>
        <taxon>Glossata</taxon>
        <taxon>Ditrysia</taxon>
        <taxon>Tineoidea</taxon>
        <taxon>Psychidae</taxon>
        <taxon>Oiketicinae</taxon>
        <taxon>Eumeta</taxon>
    </lineage>
</organism>
<protein>
    <submittedName>
        <fullName evidence="2">Uncharacterized protein</fullName>
    </submittedName>
</protein>
<reference evidence="2 3" key="1">
    <citation type="journal article" date="2019" name="Commun. Biol.">
        <title>The bagworm genome reveals a unique fibroin gene that provides high tensile strength.</title>
        <authorList>
            <person name="Kono N."/>
            <person name="Nakamura H."/>
            <person name="Ohtoshi R."/>
            <person name="Tomita M."/>
            <person name="Numata K."/>
            <person name="Arakawa K."/>
        </authorList>
    </citation>
    <scope>NUCLEOTIDE SEQUENCE [LARGE SCALE GENOMIC DNA]</scope>
</reference>
<comment type="caution">
    <text evidence="2">The sequence shown here is derived from an EMBL/GenBank/DDBJ whole genome shotgun (WGS) entry which is preliminary data.</text>
</comment>
<sequence length="158" mass="17827">MQISTFFRRPPVPRPSPAPRRATIMTKRENDIVSFLPAPADRRRGPIMRAKEDYGVHENYAALRKQICFFWAHHVYRSSGDDSLVMKTTACDSGHAHPQENADSHIDQGVRSDKKDQEMRSQPPYITCSHALANRSKGDKSLSISSHRPSPCLSIVTD</sequence>
<keyword evidence="3" id="KW-1185">Reference proteome</keyword>
<evidence type="ECO:0000256" key="1">
    <source>
        <dbReference type="SAM" id="MobiDB-lite"/>
    </source>
</evidence>
<dbReference type="EMBL" id="BGZK01000807">
    <property type="protein sequence ID" value="GBP61198.1"/>
    <property type="molecule type" value="Genomic_DNA"/>
</dbReference>
<evidence type="ECO:0000313" key="3">
    <source>
        <dbReference type="Proteomes" id="UP000299102"/>
    </source>
</evidence>
<feature type="region of interest" description="Disordered" evidence="1">
    <location>
        <begin position="1"/>
        <end position="20"/>
    </location>
</feature>
<dbReference type="AlphaFoldDB" id="A0A4C1XCN6"/>
<gene>
    <name evidence="2" type="ORF">EVAR_37462_1</name>
</gene>